<gene>
    <name evidence="1" type="ORF">HYS17_00510</name>
</gene>
<dbReference type="GO" id="GO:0016740">
    <property type="term" value="F:transferase activity"/>
    <property type="evidence" value="ECO:0007669"/>
    <property type="project" value="UniProtKB-KW"/>
</dbReference>
<keyword evidence="1" id="KW-0808">Transferase</keyword>
<reference evidence="1 2" key="1">
    <citation type="submission" date="2020-07" db="EMBL/GenBank/DDBJ databases">
        <title>Huge and variable diversity of episymbiotic CPR bacteria and DPANN archaea in groundwater ecosystems.</title>
        <authorList>
            <person name="He C.Y."/>
            <person name="Keren R."/>
            <person name="Whittaker M."/>
            <person name="Farag I.F."/>
            <person name="Doudna J."/>
            <person name="Cate J.H.D."/>
            <person name="Banfield J.F."/>
        </authorList>
    </citation>
    <scope>NUCLEOTIDE SEQUENCE [LARGE SCALE GENOMIC DNA]</scope>
    <source>
        <strain evidence="1">NC_groundwater_70_Ag_B-0.1um_54_66</strain>
    </source>
</reference>
<dbReference type="NCBIfam" id="TIGR03573">
    <property type="entry name" value="WbuX"/>
    <property type="match status" value="1"/>
</dbReference>
<accession>A0A7T5R2E3</accession>
<proteinExistence type="predicted"/>
<evidence type="ECO:0000313" key="1">
    <source>
        <dbReference type="EMBL" id="QQG36308.1"/>
    </source>
</evidence>
<name>A0A7T5R2E3_9BACT</name>
<evidence type="ECO:0000313" key="2">
    <source>
        <dbReference type="Proteomes" id="UP000595362"/>
    </source>
</evidence>
<organism evidence="1 2">
    <name type="scientific">Micavibrio aeruginosavorus</name>
    <dbReference type="NCBI Taxonomy" id="349221"/>
    <lineage>
        <taxon>Bacteria</taxon>
        <taxon>Pseudomonadati</taxon>
        <taxon>Bdellovibrionota</taxon>
        <taxon>Bdellovibrionia</taxon>
        <taxon>Bdellovibrionales</taxon>
        <taxon>Pseudobdellovibrionaceae</taxon>
        <taxon>Micavibrio</taxon>
    </lineage>
</organism>
<dbReference type="EMBL" id="CP066681">
    <property type="protein sequence ID" value="QQG36308.1"/>
    <property type="molecule type" value="Genomic_DNA"/>
</dbReference>
<protein>
    <submittedName>
        <fullName evidence="1">N-acetyl sugar amidotransferase</fullName>
    </submittedName>
</protein>
<dbReference type="SUPFAM" id="SSF52402">
    <property type="entry name" value="Adenine nucleotide alpha hydrolases-like"/>
    <property type="match status" value="1"/>
</dbReference>
<dbReference type="InterPro" id="IPR020022">
    <property type="entry name" value="N-acetyl_sugar_amidoTrfase"/>
</dbReference>
<dbReference type="AlphaFoldDB" id="A0A7T5R2E3"/>
<dbReference type="Proteomes" id="UP000595362">
    <property type="component" value="Chromosome"/>
</dbReference>
<sequence>MKNCVRCGYPAHHPLGLQFNAEGVCSGCVIHEEKDRLDWSPRLKKLKGVLESFKDPSGKRHDCIIPVSGGRDSFFIVDMIKNEFGLNPLLVTFNRHYNTRAGIFNLEQLRTLLGCDIITMTLNPDVYKRLIRYSLEALGSIHWPYLCGSTVFPVQVAVKKKIPLIVWGAHQGIDQVGMFSHLDEVEMTRRYRKEHDLMGYEPEDAALRGVAEEDVSPLFYPSDIELAEVGVRGIYLNNYIRWDTKAQHEAMLKKYDYYTGPQMRTFDAYNDVDCQIYSSLHDEIKRRKWGYGKIHDHVAREIRLGRLSLSQGQALVAHYLQAGDISPHAASFCAWLGVEVDEFWAHIDRHARDIESSSAVPEISVMPLPFIHNHPSRFRDEPEGGRLLMKGMAD</sequence>